<reference evidence="9" key="1">
    <citation type="journal article" date="2020" name="Int. J. Syst. Evol. Microbiol.">
        <title>Aquipluma nitroreducens gen. nov. sp. nov., a novel facultatively anaerobic bacterium isolated from a freshwater lake.</title>
        <authorList>
            <person name="Watanabe M."/>
            <person name="Kojima H."/>
            <person name="Fukui M."/>
        </authorList>
    </citation>
    <scope>NUCLEOTIDE SEQUENCE</scope>
    <source>
        <strain evidence="9">MeG22</strain>
    </source>
</reference>
<dbReference type="RefSeq" id="WP_318347775.1">
    <property type="nucleotide sequence ID" value="NZ_AP018694.1"/>
</dbReference>
<protein>
    <submittedName>
        <fullName evidence="9">Survival protein SurA</fullName>
    </submittedName>
</protein>
<evidence type="ECO:0000256" key="5">
    <source>
        <dbReference type="ARBA" id="ARBA00023235"/>
    </source>
</evidence>
<feature type="signal peptide" evidence="7">
    <location>
        <begin position="1"/>
        <end position="23"/>
    </location>
</feature>
<dbReference type="Pfam" id="PF00639">
    <property type="entry name" value="Rotamase"/>
    <property type="match status" value="1"/>
</dbReference>
<evidence type="ECO:0000313" key="9">
    <source>
        <dbReference type="EMBL" id="BBE19541.1"/>
    </source>
</evidence>
<proteinExistence type="predicted"/>
<sequence length="450" mass="51326">MIRKLIGLFILTGCIVISNQTQAQDKVVDQIVAVVGKNIILKSDIEGMYQQQQAQGITTEGDMKCEILENLLVEKLLLAEAELDTTITVSDSQLNQNLEQRIQYFTSHLGSEKEVEAYFKKSIIDLKADLQEVIKNQQMTQQMQNKIIDKVTITPAEVRYHFKNLPEAEIPQIDAQIEYAQIVVQPIISLEEEDRIKSTLRELKRRIETGESSFAPLAVMYSEDGSARNGGELDYMGRGQLDPAYAAAAFNLKGDKISNVVKSDFGYHIIQVVDRKGEQIKTRHIIMMPKPSPKAMEKAFSQIDSIADFIRKGTFKFEDAAMRYSYDKDSRNNGGIVINPETGESKWKLSELDPDVSKVITKMNINEISKPFKTIDDKQRPVYKIVKLINKTNAHPANLRDDYVELSNIYMASKKEKTLDTWIREKQSGTYVHIDDTYLNCNFKYKGWMK</sequence>
<evidence type="ECO:0000256" key="2">
    <source>
        <dbReference type="ARBA" id="ARBA00022764"/>
    </source>
</evidence>
<gene>
    <name evidence="9" type="ORF">AQPE_3726</name>
</gene>
<dbReference type="KEGG" id="anf:AQPE_3726"/>
<organism evidence="9 10">
    <name type="scientific">Aquipluma nitroreducens</name>
    <dbReference type="NCBI Taxonomy" id="2010828"/>
    <lineage>
        <taxon>Bacteria</taxon>
        <taxon>Pseudomonadati</taxon>
        <taxon>Bacteroidota</taxon>
        <taxon>Bacteroidia</taxon>
        <taxon>Marinilabiliales</taxon>
        <taxon>Prolixibacteraceae</taxon>
        <taxon>Aquipluma</taxon>
    </lineage>
</organism>
<dbReference type="Proteomes" id="UP001193389">
    <property type="component" value="Chromosome"/>
</dbReference>
<evidence type="ECO:0000256" key="3">
    <source>
        <dbReference type="ARBA" id="ARBA00023110"/>
    </source>
</evidence>
<dbReference type="AlphaFoldDB" id="A0A5K7SD62"/>
<dbReference type="GO" id="GO:0003755">
    <property type="term" value="F:peptidyl-prolyl cis-trans isomerase activity"/>
    <property type="evidence" value="ECO:0007669"/>
    <property type="project" value="UniProtKB-KW"/>
</dbReference>
<evidence type="ECO:0000259" key="8">
    <source>
        <dbReference type="PROSITE" id="PS50198"/>
    </source>
</evidence>
<dbReference type="SUPFAM" id="SSF54534">
    <property type="entry name" value="FKBP-like"/>
    <property type="match status" value="2"/>
</dbReference>
<accession>A0A5K7SD62</accession>
<evidence type="ECO:0000256" key="6">
    <source>
        <dbReference type="PROSITE-ProRule" id="PRU00278"/>
    </source>
</evidence>
<name>A0A5K7SD62_9BACT</name>
<evidence type="ECO:0000256" key="4">
    <source>
        <dbReference type="ARBA" id="ARBA00023186"/>
    </source>
</evidence>
<keyword evidence="1 7" id="KW-0732">Signal</keyword>
<keyword evidence="5 6" id="KW-0413">Isomerase</keyword>
<dbReference type="PROSITE" id="PS50198">
    <property type="entry name" value="PPIC_PPIASE_2"/>
    <property type="match status" value="2"/>
</dbReference>
<dbReference type="EMBL" id="AP018694">
    <property type="protein sequence ID" value="BBE19541.1"/>
    <property type="molecule type" value="Genomic_DNA"/>
</dbReference>
<feature type="domain" description="PpiC" evidence="8">
    <location>
        <begin position="277"/>
        <end position="374"/>
    </location>
</feature>
<evidence type="ECO:0000256" key="1">
    <source>
        <dbReference type="ARBA" id="ARBA00022729"/>
    </source>
</evidence>
<keyword evidence="3 6" id="KW-0697">Rotamase</keyword>
<dbReference type="Gene3D" id="1.10.4030.10">
    <property type="entry name" value="Porin chaperone SurA, peptide-binding domain"/>
    <property type="match status" value="1"/>
</dbReference>
<feature type="chain" id="PRO_5024319943" evidence="7">
    <location>
        <begin position="24"/>
        <end position="450"/>
    </location>
</feature>
<keyword evidence="10" id="KW-1185">Reference proteome</keyword>
<evidence type="ECO:0000313" key="10">
    <source>
        <dbReference type="Proteomes" id="UP001193389"/>
    </source>
</evidence>
<feature type="domain" description="PpiC" evidence="8">
    <location>
        <begin position="174"/>
        <end position="274"/>
    </location>
</feature>
<dbReference type="Pfam" id="PF09312">
    <property type="entry name" value="SurA_N"/>
    <property type="match status" value="1"/>
</dbReference>
<dbReference type="PANTHER" id="PTHR47637:SF1">
    <property type="entry name" value="CHAPERONE SURA"/>
    <property type="match status" value="1"/>
</dbReference>
<dbReference type="PANTHER" id="PTHR47637">
    <property type="entry name" value="CHAPERONE SURA"/>
    <property type="match status" value="1"/>
</dbReference>
<dbReference type="InterPro" id="IPR027304">
    <property type="entry name" value="Trigger_fact/SurA_dom_sf"/>
</dbReference>
<keyword evidence="4" id="KW-0143">Chaperone</keyword>
<dbReference type="Pfam" id="PF13616">
    <property type="entry name" value="Rotamase_3"/>
    <property type="match status" value="1"/>
</dbReference>
<dbReference type="InterPro" id="IPR046357">
    <property type="entry name" value="PPIase_dom_sf"/>
</dbReference>
<dbReference type="InterPro" id="IPR050280">
    <property type="entry name" value="OMP_Chaperone_SurA"/>
</dbReference>
<keyword evidence="2" id="KW-0574">Periplasm</keyword>
<dbReference type="Gene3D" id="3.10.50.40">
    <property type="match status" value="2"/>
</dbReference>
<dbReference type="InterPro" id="IPR000297">
    <property type="entry name" value="PPIase_PpiC"/>
</dbReference>
<evidence type="ECO:0000256" key="7">
    <source>
        <dbReference type="SAM" id="SignalP"/>
    </source>
</evidence>
<dbReference type="InterPro" id="IPR015391">
    <property type="entry name" value="SurA_N"/>
</dbReference>
<dbReference type="SUPFAM" id="SSF109998">
    <property type="entry name" value="Triger factor/SurA peptide-binding domain-like"/>
    <property type="match status" value="1"/>
</dbReference>